<evidence type="ECO:0000313" key="2">
    <source>
        <dbReference type="Proteomes" id="UP000318521"/>
    </source>
</evidence>
<dbReference type="AlphaFoldDB" id="A0A553ZTD5"/>
<organism evidence="1 2">
    <name type="scientific">Alkalicoccobacillus porphyridii</name>
    <dbReference type="NCBI Taxonomy" id="2597270"/>
    <lineage>
        <taxon>Bacteria</taxon>
        <taxon>Bacillati</taxon>
        <taxon>Bacillota</taxon>
        <taxon>Bacilli</taxon>
        <taxon>Bacillales</taxon>
        <taxon>Bacillaceae</taxon>
        <taxon>Alkalicoccobacillus</taxon>
    </lineage>
</organism>
<dbReference type="GO" id="GO:0030170">
    <property type="term" value="F:pyridoxal phosphate binding"/>
    <property type="evidence" value="ECO:0007669"/>
    <property type="project" value="TreeGrafter"/>
</dbReference>
<dbReference type="PANTHER" id="PTHR30244:SF41">
    <property type="entry name" value="UDP-4-AMINO-4-DEOXY-L-ARABINOSE--OXOGLUTARATE AMINOTRANSFERASE"/>
    <property type="match status" value="1"/>
</dbReference>
<accession>A0A553ZTD5</accession>
<dbReference type="InterPro" id="IPR015424">
    <property type="entry name" value="PyrdxlP-dep_Trfase"/>
</dbReference>
<name>A0A553ZTD5_9BACI</name>
<protein>
    <submittedName>
        <fullName evidence="1">UDP-4-amino-4-deoxy-L-arabinose--oxoglutarate aminotransferase</fullName>
    </submittedName>
</protein>
<dbReference type="EMBL" id="VLXZ01000062">
    <property type="protein sequence ID" value="TSB44576.1"/>
    <property type="molecule type" value="Genomic_DNA"/>
</dbReference>
<reference evidence="1 2" key="1">
    <citation type="submission" date="2019-07" db="EMBL/GenBank/DDBJ databases">
        <authorList>
            <person name="Park Y.J."/>
            <person name="Jeong S.E."/>
            <person name="Jung H.S."/>
        </authorList>
    </citation>
    <scope>NUCLEOTIDE SEQUENCE [LARGE SCALE GENOMIC DNA]</scope>
    <source>
        <strain evidence="2">P16(2019)</strain>
    </source>
</reference>
<dbReference type="SUPFAM" id="SSF53383">
    <property type="entry name" value="PLP-dependent transferases"/>
    <property type="match status" value="1"/>
</dbReference>
<sequence length="136" mass="14712">PRTKAIIPVHYAGAPADIDAIRAIGERYGSAVIEDAAHAVGTYYKGRHIGAKGTAIFSFHAIKNITCAEGGLIVTDNEKLARQLRMLKFHGLGVDAYGRQTWGRAPQAEVLTPGYKYNLTDINAAIALTQLVKLEH</sequence>
<gene>
    <name evidence="1" type="ORF">FN960_20825</name>
</gene>
<dbReference type="RefSeq" id="WP_185971127.1">
    <property type="nucleotide sequence ID" value="NZ_VLXZ01000062.1"/>
</dbReference>
<keyword evidence="2" id="KW-1185">Reference proteome</keyword>
<dbReference type="Pfam" id="PF01041">
    <property type="entry name" value="DegT_DnrJ_EryC1"/>
    <property type="match status" value="1"/>
</dbReference>
<dbReference type="GO" id="GO:0000271">
    <property type="term" value="P:polysaccharide biosynthetic process"/>
    <property type="evidence" value="ECO:0007669"/>
    <property type="project" value="TreeGrafter"/>
</dbReference>
<feature type="non-terminal residue" evidence="1">
    <location>
        <position position="136"/>
    </location>
</feature>
<comment type="caution">
    <text evidence="1">The sequence shown here is derived from an EMBL/GenBank/DDBJ whole genome shotgun (WGS) entry which is preliminary data.</text>
</comment>
<dbReference type="InterPro" id="IPR000653">
    <property type="entry name" value="DegT/StrS_aminotransferase"/>
</dbReference>
<dbReference type="Gene3D" id="3.40.640.10">
    <property type="entry name" value="Type I PLP-dependent aspartate aminotransferase-like (Major domain)"/>
    <property type="match status" value="1"/>
</dbReference>
<dbReference type="InterPro" id="IPR015421">
    <property type="entry name" value="PyrdxlP-dep_Trfase_major"/>
</dbReference>
<feature type="non-terminal residue" evidence="1">
    <location>
        <position position="1"/>
    </location>
</feature>
<proteinExistence type="predicted"/>
<keyword evidence="1" id="KW-0032">Aminotransferase</keyword>
<dbReference type="GO" id="GO:0008483">
    <property type="term" value="F:transaminase activity"/>
    <property type="evidence" value="ECO:0007669"/>
    <property type="project" value="UniProtKB-KW"/>
</dbReference>
<evidence type="ECO:0000313" key="1">
    <source>
        <dbReference type="EMBL" id="TSB44576.1"/>
    </source>
</evidence>
<dbReference type="PANTHER" id="PTHR30244">
    <property type="entry name" value="TRANSAMINASE"/>
    <property type="match status" value="1"/>
</dbReference>
<keyword evidence="1" id="KW-0808">Transferase</keyword>
<dbReference type="Proteomes" id="UP000318521">
    <property type="component" value="Unassembled WGS sequence"/>
</dbReference>